<dbReference type="Pfam" id="PF14759">
    <property type="entry name" value="Reductase_C"/>
    <property type="match status" value="1"/>
</dbReference>
<dbReference type="EC" id="1.18.1.3" evidence="7"/>
<evidence type="ECO:0000256" key="2">
    <source>
        <dbReference type="ARBA" id="ARBA00022630"/>
    </source>
</evidence>
<dbReference type="PANTHER" id="PTHR43557:SF2">
    <property type="entry name" value="RIESKE DOMAIN-CONTAINING PROTEIN-RELATED"/>
    <property type="match status" value="1"/>
</dbReference>
<dbReference type="RefSeq" id="WP_184580372.1">
    <property type="nucleotide sequence ID" value="NZ_JACHJT010000001.1"/>
</dbReference>
<sequence length="425" mass="44073">MGTATQGSRVVVVGAGQAGVETAACLRDYGYVGPITLLGEEPTAPYQRPPLSKDFLSRRVDADGLELRSADFYADRGIELATGRRVDAILPAERRVLLDGGGGLGYRHLVLATGARNRPLTVPGADLDGVCYLRTLAEAVALREWLTRPRELVVVGGGFIGLELAAVAAAGHRVTVVEAAPRCMARVVTPVVSDHAEAAHRRRGVEVLTGTGVRRILGTAGRVRGVELAGGRTVPADVVVVGIGAVAATGLAAEAGLVEGCAKGIITDEHGRTSAPGVFAVGDCAAQPGPGGALIRLESVPGAIGQAKRAAAAIAGVRGTPYGEHGMEDERAPAVPWFWSHQGELRLQIAGLPEAYDRAVVRGDPAAGRFSVFRFSAGELAAVESVNRPVDHMAARKLLARSIPITPEEAAELTFDLKSAATARA</sequence>
<dbReference type="SUPFAM" id="SSF51905">
    <property type="entry name" value="FAD/NAD(P)-binding domain"/>
    <property type="match status" value="1"/>
</dbReference>
<name>A0A7W7RIZ1_9ACTN</name>
<dbReference type="InterPro" id="IPR016156">
    <property type="entry name" value="FAD/NAD-linked_Rdtase_dimer_sf"/>
</dbReference>
<dbReference type="PRINTS" id="PR00368">
    <property type="entry name" value="FADPNR"/>
</dbReference>
<dbReference type="PRINTS" id="PR00469">
    <property type="entry name" value="PNDRDTASEII"/>
</dbReference>
<evidence type="ECO:0000256" key="3">
    <source>
        <dbReference type="ARBA" id="ARBA00022827"/>
    </source>
</evidence>
<keyword evidence="7" id="KW-0223">Dioxygenase</keyword>
<dbReference type="InterPro" id="IPR028202">
    <property type="entry name" value="Reductase_C"/>
</dbReference>
<dbReference type="GO" id="GO:0051213">
    <property type="term" value="F:dioxygenase activity"/>
    <property type="evidence" value="ECO:0007669"/>
    <property type="project" value="UniProtKB-KW"/>
</dbReference>
<dbReference type="Proteomes" id="UP000523007">
    <property type="component" value="Unassembled WGS sequence"/>
</dbReference>
<organism evidence="7 8">
    <name type="scientific">Lipingzhangella halophila</name>
    <dbReference type="NCBI Taxonomy" id="1783352"/>
    <lineage>
        <taxon>Bacteria</taxon>
        <taxon>Bacillati</taxon>
        <taxon>Actinomycetota</taxon>
        <taxon>Actinomycetes</taxon>
        <taxon>Streptosporangiales</taxon>
        <taxon>Nocardiopsidaceae</taxon>
        <taxon>Lipingzhangella</taxon>
    </lineage>
</organism>
<dbReference type="PANTHER" id="PTHR43557">
    <property type="entry name" value="APOPTOSIS-INDUCING FACTOR 1"/>
    <property type="match status" value="1"/>
</dbReference>
<evidence type="ECO:0000313" key="7">
    <source>
        <dbReference type="EMBL" id="MBB4932737.1"/>
    </source>
</evidence>
<dbReference type="InterPro" id="IPR023753">
    <property type="entry name" value="FAD/NAD-binding_dom"/>
</dbReference>
<comment type="caution">
    <text evidence="7">The sequence shown here is derived from an EMBL/GenBank/DDBJ whole genome shotgun (WGS) entry which is preliminary data.</text>
</comment>
<dbReference type="Gene3D" id="3.50.50.60">
    <property type="entry name" value="FAD/NAD(P)-binding domain"/>
    <property type="match status" value="2"/>
</dbReference>
<dbReference type="InterPro" id="IPR036188">
    <property type="entry name" value="FAD/NAD-bd_sf"/>
</dbReference>
<dbReference type="EMBL" id="JACHJT010000001">
    <property type="protein sequence ID" value="MBB4932737.1"/>
    <property type="molecule type" value="Genomic_DNA"/>
</dbReference>
<comment type="cofactor">
    <cofactor evidence="1">
        <name>FAD</name>
        <dbReference type="ChEBI" id="CHEBI:57692"/>
    </cofactor>
</comment>
<dbReference type="GO" id="GO:0008860">
    <property type="term" value="F:ferredoxin-NAD+ reductase activity"/>
    <property type="evidence" value="ECO:0007669"/>
    <property type="project" value="UniProtKB-EC"/>
</dbReference>
<evidence type="ECO:0000259" key="6">
    <source>
        <dbReference type="Pfam" id="PF14759"/>
    </source>
</evidence>
<dbReference type="GO" id="GO:0005737">
    <property type="term" value="C:cytoplasm"/>
    <property type="evidence" value="ECO:0007669"/>
    <property type="project" value="TreeGrafter"/>
</dbReference>
<protein>
    <submittedName>
        <fullName evidence="7">3-phenylpropionate/trans-cinnamate dioxygenase ferredoxin reductase subunit</fullName>
        <ecNumber evidence="7">1.18.1.3</ecNumber>
    </submittedName>
</protein>
<evidence type="ECO:0000256" key="4">
    <source>
        <dbReference type="ARBA" id="ARBA00023002"/>
    </source>
</evidence>
<dbReference type="InterPro" id="IPR050446">
    <property type="entry name" value="FAD-oxidoreductase/Apoptosis"/>
</dbReference>
<gene>
    <name evidence="7" type="ORF">F4561_003557</name>
</gene>
<dbReference type="GO" id="GO:0016651">
    <property type="term" value="F:oxidoreductase activity, acting on NAD(P)H"/>
    <property type="evidence" value="ECO:0007669"/>
    <property type="project" value="TreeGrafter"/>
</dbReference>
<dbReference type="Pfam" id="PF07992">
    <property type="entry name" value="Pyr_redox_2"/>
    <property type="match status" value="1"/>
</dbReference>
<keyword evidence="4 7" id="KW-0560">Oxidoreductase</keyword>
<dbReference type="AlphaFoldDB" id="A0A7W7RIZ1"/>
<feature type="domain" description="FAD/NAD(P)-binding" evidence="5">
    <location>
        <begin position="9"/>
        <end position="306"/>
    </location>
</feature>
<keyword evidence="8" id="KW-1185">Reference proteome</keyword>
<accession>A0A7W7RIZ1</accession>
<proteinExistence type="predicted"/>
<dbReference type="Gene3D" id="3.30.390.30">
    <property type="match status" value="1"/>
</dbReference>
<dbReference type="SUPFAM" id="SSF55424">
    <property type="entry name" value="FAD/NAD-linked reductases, dimerisation (C-terminal) domain"/>
    <property type="match status" value="1"/>
</dbReference>
<reference evidence="7 8" key="1">
    <citation type="submission" date="2020-08" db="EMBL/GenBank/DDBJ databases">
        <title>Sequencing the genomes of 1000 actinobacteria strains.</title>
        <authorList>
            <person name="Klenk H.-P."/>
        </authorList>
    </citation>
    <scope>NUCLEOTIDE SEQUENCE [LARGE SCALE GENOMIC DNA]</scope>
    <source>
        <strain evidence="7 8">DSM 102030</strain>
    </source>
</reference>
<evidence type="ECO:0000259" key="5">
    <source>
        <dbReference type="Pfam" id="PF07992"/>
    </source>
</evidence>
<feature type="domain" description="Reductase C-terminal" evidence="6">
    <location>
        <begin position="337"/>
        <end position="420"/>
    </location>
</feature>
<keyword evidence="3" id="KW-0274">FAD</keyword>
<evidence type="ECO:0000313" key="8">
    <source>
        <dbReference type="Proteomes" id="UP000523007"/>
    </source>
</evidence>
<evidence type="ECO:0000256" key="1">
    <source>
        <dbReference type="ARBA" id="ARBA00001974"/>
    </source>
</evidence>
<keyword evidence="2" id="KW-0285">Flavoprotein</keyword>